<organism evidence="3 4">
    <name type="scientific">Cardiosporidium cionae</name>
    <dbReference type="NCBI Taxonomy" id="476202"/>
    <lineage>
        <taxon>Eukaryota</taxon>
        <taxon>Sar</taxon>
        <taxon>Alveolata</taxon>
        <taxon>Apicomplexa</taxon>
        <taxon>Aconoidasida</taxon>
        <taxon>Nephromycida</taxon>
        <taxon>Cardiosporidium</taxon>
    </lineage>
</organism>
<evidence type="ECO:0000256" key="2">
    <source>
        <dbReference type="SAM" id="Phobius"/>
    </source>
</evidence>
<feature type="transmembrane region" description="Helical" evidence="2">
    <location>
        <begin position="478"/>
        <end position="499"/>
    </location>
</feature>
<dbReference type="InterPro" id="IPR007498">
    <property type="entry name" value="PqiA-like"/>
</dbReference>
<gene>
    <name evidence="3" type="ORF">IE077_003911</name>
</gene>
<proteinExistence type="predicted"/>
<comment type="caution">
    <text evidence="3">The sequence shown here is derived from an EMBL/GenBank/DDBJ whole genome shotgun (WGS) entry which is preliminary data.</text>
</comment>
<keyword evidence="2" id="KW-1133">Transmembrane helix</keyword>
<dbReference type="Pfam" id="PF04403">
    <property type="entry name" value="PqiA"/>
    <property type="match status" value="1"/>
</dbReference>
<accession>A0ABQ7J768</accession>
<keyword evidence="2" id="KW-0812">Transmembrane</keyword>
<keyword evidence="4" id="KW-1185">Reference proteome</keyword>
<dbReference type="EMBL" id="JADAQX010000584">
    <property type="protein sequence ID" value="KAF8819836.1"/>
    <property type="molecule type" value="Genomic_DNA"/>
</dbReference>
<name>A0ABQ7J768_9APIC</name>
<evidence type="ECO:0000256" key="1">
    <source>
        <dbReference type="SAM" id="MobiDB-lite"/>
    </source>
</evidence>
<feature type="transmembrane region" description="Helical" evidence="2">
    <location>
        <begin position="62"/>
        <end position="88"/>
    </location>
</feature>
<protein>
    <submittedName>
        <fullName evidence="3">Uncharacterized protein</fullName>
    </submittedName>
</protein>
<reference evidence="3 4" key="1">
    <citation type="journal article" date="2020" name="bioRxiv">
        <title>Metabolic contributions of an alphaproteobacterial endosymbiont in the apicomplexan Cardiosporidium cionae.</title>
        <authorList>
            <person name="Hunter E.S."/>
            <person name="Paight C.J."/>
            <person name="Lane C.E."/>
        </authorList>
    </citation>
    <scope>NUCLEOTIDE SEQUENCE [LARGE SCALE GENOMIC DNA]</scope>
    <source>
        <strain evidence="3">ESH_2018</strain>
    </source>
</reference>
<feature type="transmembrane region" description="Helical" evidence="2">
    <location>
        <begin position="519"/>
        <end position="540"/>
    </location>
</feature>
<sequence>MATLAIWASFTLFVLSYLLFMLGQLYPVFHFHSSFSGGGILFQGQTNTLSSTVSELWVEAHYFPVILLICFSFVVPIFKFFVGLFAVVQPSLIRWVRRVGLSRVCPGSKQLISIKALQDNEAFTPIESFLVTLLIKFKPIDLLRKISKYQMADTFMSVILIAGLKSDLVHINILPGGFYFWGYCLLSLTATQCLSLSFSNLYSQKARESPPETFPLVEAASHVSLYPSLNPVNPPSLLSSHGQQAVVTSSSSWPTRISKDTASSRASSSSENAMKASNFPYSMNLKSFSLHATLSMMNFFMVLSILSFSLVIFMMSKSMSVSIAILDKDIDIWRNNLSGYDIMMRLWHSPYTFNGLLTFLVFPVILPCLQAIMFMAILVELLVSFTAEHYSLIKRRSHAQDPLMPHISSPPKPALTASNPFILGTDAPPPLLSLPSPMDRFSPSHVKFPQDFSSFDICLFKTLKKHPKFEKYIRFSTYLVDWCMADVFCLGVISAFFTINAMSVLKSSYPNPTPPISGFWFLYAYGISSFIFGIASNSLYSYTHALWNRQSAALLSSSSERRIPQTTTSFFFIHEECFCDSKLILPPSEEYFYDPMDTSSLLRAHARDTRQRNTSEDSPESSPPSTRLHNRFPFTKWMGILLFVWTTLMAVVGTFTFHFKIRHPVLNIDELNKDLISFNYLINVAAPNTLPFSIGGNCSASPQPCEYIGRDPLYVYNFSKTISVDVNWISGLDTLTMINMTYHVLPEGRLALHSYMKWDSIIMDILAKECPGKGTPCITLLNSSTACCGNNINVFSSLSVKCKTGSQTAPFQDIKVDNLTISTIYISLKTLGLTIDIAPILEKQGKAKINALLDRKTPLILWNGKKQTIQAILNSIAKLNIYGNSFHCPSPIHTNASFPLLT</sequence>
<feature type="transmembrane region" description="Helical" evidence="2">
    <location>
        <begin position="292"/>
        <end position="315"/>
    </location>
</feature>
<feature type="compositionally biased region" description="Basic and acidic residues" evidence="1">
    <location>
        <begin position="606"/>
        <end position="615"/>
    </location>
</feature>
<feature type="region of interest" description="Disordered" evidence="1">
    <location>
        <begin position="606"/>
        <end position="627"/>
    </location>
</feature>
<evidence type="ECO:0000313" key="4">
    <source>
        <dbReference type="Proteomes" id="UP000823046"/>
    </source>
</evidence>
<dbReference type="Proteomes" id="UP000823046">
    <property type="component" value="Unassembled WGS sequence"/>
</dbReference>
<feature type="transmembrane region" description="Helical" evidence="2">
    <location>
        <begin position="637"/>
        <end position="659"/>
    </location>
</feature>
<feature type="transmembrane region" description="Helical" evidence="2">
    <location>
        <begin position="356"/>
        <end position="387"/>
    </location>
</feature>
<keyword evidence="2" id="KW-0472">Membrane</keyword>
<evidence type="ECO:0000313" key="3">
    <source>
        <dbReference type="EMBL" id="KAF8819836.1"/>
    </source>
</evidence>
<feature type="region of interest" description="Disordered" evidence="1">
    <location>
        <begin position="249"/>
        <end position="269"/>
    </location>
</feature>